<dbReference type="EMBL" id="CP002198">
    <property type="protein sequence ID" value="ADN12660.1"/>
    <property type="molecule type" value="Genomic_DNA"/>
</dbReference>
<sequence>MDYKISIQKHEQEANAPIPTPVDLHLIGSNIDVTKPTFSNFEKDSLGNGNNLRLTDAKNLFRACASHINKTDKPKVPPKLFFIYRAVAIGGLTRGLGQFASKPLTVKDKSIDPNLISNNDDFRRLTGLVPIQKKLAKPAQGKYLNGFIELVDGWSQYKIVKKETTGNSKSYLCCDKGDRVRGLSWEDTEDFKELSNKGKILCTFLGNNSAPYLADWDLVLVGVSKPKPGSMQKSIYRVVDQPMNKSDHNILPQWLYDCLEKQSGTLSSHVTQHGPESLYCGNDITEPNEEFLVLRNHAKNIEEVHHYVINNNSAKYTGKTSWDKLQTYLKQELTPEDYFYYQFDEFTGKENKPGDYRTAITKLNDKLPNT</sequence>
<evidence type="ECO:0000313" key="1">
    <source>
        <dbReference type="EMBL" id="ADN12660.1"/>
    </source>
</evidence>
<reference evidence="2" key="1">
    <citation type="journal article" date="2011" name="MBio">
        <title>Novel metabolic attributes of the genus Cyanothece, comprising a group of unicellular nitrogen-fixing Cyanobacteria.</title>
        <authorList>
            <person name="Bandyopadhyay A."/>
            <person name="Elvitigala T."/>
            <person name="Welsh E."/>
            <person name="Stockel J."/>
            <person name="Liberton M."/>
            <person name="Min H."/>
            <person name="Sherman L.A."/>
            <person name="Pakrasi H.B."/>
        </authorList>
    </citation>
    <scope>NUCLEOTIDE SEQUENCE [LARGE SCALE GENOMIC DNA]</scope>
    <source>
        <strain evidence="2">PCC 7822</strain>
    </source>
</reference>
<dbReference type="OrthoDB" id="9905682at2"/>
<dbReference type="RefSeq" id="WP_013320770.1">
    <property type="nucleotide sequence ID" value="NC_014501.1"/>
</dbReference>
<dbReference type="AlphaFoldDB" id="E0U9G8"/>
<dbReference type="HOGENOM" id="CLU_747458_0_0_3"/>
<proteinExistence type="predicted"/>
<organism evidence="1 2">
    <name type="scientific">Gloeothece verrucosa (strain PCC 7822)</name>
    <name type="common">Cyanothece sp. (strain PCC 7822)</name>
    <dbReference type="NCBI Taxonomy" id="497965"/>
    <lineage>
        <taxon>Bacteria</taxon>
        <taxon>Bacillati</taxon>
        <taxon>Cyanobacteriota</taxon>
        <taxon>Cyanophyceae</taxon>
        <taxon>Oscillatoriophycideae</taxon>
        <taxon>Chroococcales</taxon>
        <taxon>Aphanothecaceae</taxon>
        <taxon>Gloeothece</taxon>
        <taxon>Gloeothece verrucosa</taxon>
    </lineage>
</organism>
<evidence type="ECO:0000313" key="2">
    <source>
        <dbReference type="Proteomes" id="UP000008206"/>
    </source>
</evidence>
<dbReference type="STRING" id="497965.Cyan7822_0624"/>
<name>E0U9G8_GLOV7</name>
<keyword evidence="2" id="KW-1185">Reference proteome</keyword>
<accession>E0U9G8</accession>
<gene>
    <name evidence="1" type="ordered locus">Cyan7822_0624</name>
</gene>
<dbReference type="Proteomes" id="UP000008206">
    <property type="component" value="Chromosome"/>
</dbReference>
<protein>
    <submittedName>
        <fullName evidence="1">Uncharacterized protein</fullName>
    </submittedName>
</protein>
<dbReference type="KEGG" id="cyj:Cyan7822_0624"/>